<name>A0ABW7A0Y6_9HYPH</name>
<protein>
    <submittedName>
        <fullName evidence="2">Phage portal protein</fullName>
    </submittedName>
</protein>
<comment type="caution">
    <text evidence="2">The sequence shown here is derived from an EMBL/GenBank/DDBJ whole genome shotgun (WGS) entry which is preliminary data.</text>
</comment>
<proteinExistence type="predicted"/>
<dbReference type="Gene3D" id="1.20.1270.210">
    <property type="match status" value="1"/>
</dbReference>
<organism evidence="2 3">
    <name type="scientific">Xanthobacter oligotrophicus</name>
    <dbReference type="NCBI Taxonomy" id="2607286"/>
    <lineage>
        <taxon>Bacteria</taxon>
        <taxon>Pseudomonadati</taxon>
        <taxon>Pseudomonadota</taxon>
        <taxon>Alphaproteobacteria</taxon>
        <taxon>Hyphomicrobiales</taxon>
        <taxon>Xanthobacteraceae</taxon>
        <taxon>Xanthobacter</taxon>
    </lineage>
</organism>
<dbReference type="Pfam" id="PF04860">
    <property type="entry name" value="Phage_portal"/>
    <property type="match status" value="1"/>
</dbReference>
<dbReference type="EMBL" id="JBAFVH010000015">
    <property type="protein sequence ID" value="MFG1374684.1"/>
    <property type="molecule type" value="Genomic_DNA"/>
</dbReference>
<sequence length="401" mass="42873">MKNPFAFLASVLSPERKSLAAPEADLQALFGAAVPTAAGVSVGPGSALTVPAVKCAVQAISEAAATLEVKVMRRDGATETEAADHPVAGLLRDSVNDWTPGFEFLRDIVASALIHDQGGLAWVNRVGGRPVELIAYDTAHLTAQRHEDGSGAYRYFLNGREMPASDIIHLRSPFGRSPVSLARESIGLALTLDAHAARLFGNGARPSGMLSVKGPLGPEALHRLKQSWNLAYGGGKSGGTAVLPGDISYTALTMNSVDGQFIELVTFQILQIARSFRVPPQMLYDLERATWSNSEQMGREFLTYTLEPWLRALEGALRLALFSPEEYPTHRVHFERDDLTRADLGARATAYSSLIASRIVNPNEVREWEGMAPYEGGNEFANPHTSTAAAAGAAAPQDGGA</sequence>
<feature type="region of interest" description="Disordered" evidence="1">
    <location>
        <begin position="380"/>
        <end position="401"/>
    </location>
</feature>
<reference evidence="2 3" key="1">
    <citation type="submission" date="2024-02" db="EMBL/GenBank/DDBJ databases">
        <title>Expansion and revision of Xanthobacter and proposal of Roseixanthobacter gen. nov.</title>
        <authorList>
            <person name="Soltysiak M.P.M."/>
            <person name="Jalihal A."/>
            <person name="Ory A."/>
            <person name="Chrisophersen C."/>
            <person name="Lee A.D."/>
            <person name="Boulton J."/>
            <person name="Springer M."/>
        </authorList>
    </citation>
    <scope>NUCLEOTIDE SEQUENCE [LARGE SCALE GENOMIC DNA]</scope>
    <source>
        <strain evidence="2 3">23A</strain>
    </source>
</reference>
<evidence type="ECO:0000313" key="3">
    <source>
        <dbReference type="Proteomes" id="UP001604002"/>
    </source>
</evidence>
<evidence type="ECO:0000313" key="2">
    <source>
        <dbReference type="EMBL" id="MFG1374684.1"/>
    </source>
</evidence>
<dbReference type="RefSeq" id="WP_393994301.1">
    <property type="nucleotide sequence ID" value="NZ_JBAFVH010000015.1"/>
</dbReference>
<evidence type="ECO:0000256" key="1">
    <source>
        <dbReference type="SAM" id="MobiDB-lite"/>
    </source>
</evidence>
<gene>
    <name evidence="2" type="ORF">V5F32_21110</name>
</gene>
<dbReference type="Gene3D" id="3.40.140.120">
    <property type="match status" value="1"/>
</dbReference>
<accession>A0ABW7A0Y6</accession>
<keyword evidence="3" id="KW-1185">Reference proteome</keyword>
<dbReference type="InterPro" id="IPR006427">
    <property type="entry name" value="Portal_HK97"/>
</dbReference>
<dbReference type="NCBIfam" id="TIGR01537">
    <property type="entry name" value="portal_HK97"/>
    <property type="match status" value="1"/>
</dbReference>
<dbReference type="InterPro" id="IPR006944">
    <property type="entry name" value="Phage/GTA_portal"/>
</dbReference>
<dbReference type="Proteomes" id="UP001604002">
    <property type="component" value="Unassembled WGS sequence"/>
</dbReference>
<dbReference type="Gene3D" id="3.30.1120.70">
    <property type="match status" value="1"/>
</dbReference>
<feature type="compositionally biased region" description="Low complexity" evidence="1">
    <location>
        <begin position="388"/>
        <end position="401"/>
    </location>
</feature>